<organism evidence="2 3">
    <name type="scientific">Steinernema hermaphroditum</name>
    <dbReference type="NCBI Taxonomy" id="289476"/>
    <lineage>
        <taxon>Eukaryota</taxon>
        <taxon>Metazoa</taxon>
        <taxon>Ecdysozoa</taxon>
        <taxon>Nematoda</taxon>
        <taxon>Chromadorea</taxon>
        <taxon>Rhabditida</taxon>
        <taxon>Tylenchina</taxon>
        <taxon>Panagrolaimomorpha</taxon>
        <taxon>Strongyloidoidea</taxon>
        <taxon>Steinernematidae</taxon>
        <taxon>Steinernema</taxon>
    </lineage>
</organism>
<keyword evidence="3" id="KW-1185">Reference proteome</keyword>
<evidence type="ECO:0000256" key="1">
    <source>
        <dbReference type="SAM" id="MobiDB-lite"/>
    </source>
</evidence>
<dbReference type="EMBL" id="JAUCMV010000004">
    <property type="protein sequence ID" value="KAK0404052.1"/>
    <property type="molecule type" value="Genomic_DNA"/>
</dbReference>
<dbReference type="Proteomes" id="UP001175271">
    <property type="component" value="Unassembled WGS sequence"/>
</dbReference>
<evidence type="ECO:0000313" key="2">
    <source>
        <dbReference type="EMBL" id="KAK0404052.1"/>
    </source>
</evidence>
<proteinExistence type="predicted"/>
<feature type="region of interest" description="Disordered" evidence="1">
    <location>
        <begin position="16"/>
        <end position="40"/>
    </location>
</feature>
<comment type="caution">
    <text evidence="2">The sequence shown here is derived from an EMBL/GenBank/DDBJ whole genome shotgun (WGS) entry which is preliminary data.</text>
</comment>
<dbReference type="AlphaFoldDB" id="A0AA39HGB4"/>
<sequence length="73" mass="8364">MRALRERAVLRVRKGLPTGTSKWPSKRHGDRTLSRQISPNANIPEQAATSSHLRCVHVGFYLRVRATKRLVHH</sequence>
<name>A0AA39HGB4_9BILA</name>
<reference evidence="2" key="1">
    <citation type="submission" date="2023-06" db="EMBL/GenBank/DDBJ databases">
        <title>Genomic analysis of the entomopathogenic nematode Steinernema hermaphroditum.</title>
        <authorList>
            <person name="Schwarz E.M."/>
            <person name="Heppert J.K."/>
            <person name="Baniya A."/>
            <person name="Schwartz H.T."/>
            <person name="Tan C.-H."/>
            <person name="Antoshechkin I."/>
            <person name="Sternberg P.W."/>
            <person name="Goodrich-Blair H."/>
            <person name="Dillman A.R."/>
        </authorList>
    </citation>
    <scope>NUCLEOTIDE SEQUENCE</scope>
    <source>
        <strain evidence="2">PS9179</strain>
        <tissue evidence="2">Whole animal</tissue>
    </source>
</reference>
<evidence type="ECO:0000313" key="3">
    <source>
        <dbReference type="Proteomes" id="UP001175271"/>
    </source>
</evidence>
<protein>
    <submittedName>
        <fullName evidence="2">Uncharacterized protein</fullName>
    </submittedName>
</protein>
<accession>A0AA39HGB4</accession>
<gene>
    <name evidence="2" type="ORF">QR680_017259</name>
</gene>